<reference evidence="1 2" key="2">
    <citation type="journal article" date="2023" name="Plant Pathol.">
        <title>Dismantling and reorganizing Pseudomonas marginalis sensu#lato.</title>
        <authorList>
            <person name="Sawada H."/>
            <person name="Fujikawa T."/>
            <person name="Satou M."/>
        </authorList>
    </citation>
    <scope>NUCLEOTIDE SEQUENCE [LARGE SCALE GENOMIC DNA]</scope>
    <source>
        <strain evidence="1 2">MAFF 302046</strain>
    </source>
</reference>
<keyword evidence="2" id="KW-1185">Reference proteome</keyword>
<dbReference type="RefSeq" id="WP_268263083.1">
    <property type="nucleotide sequence ID" value="NZ_JALQCX010000042.1"/>
</dbReference>
<organism evidence="1 2">
    <name type="scientific">Pseudomonas morbosilactucae</name>
    <dbReference type="NCBI Taxonomy" id="2938197"/>
    <lineage>
        <taxon>Bacteria</taxon>
        <taxon>Pseudomonadati</taxon>
        <taxon>Pseudomonadota</taxon>
        <taxon>Gammaproteobacteria</taxon>
        <taxon>Pseudomonadales</taxon>
        <taxon>Pseudomonadaceae</taxon>
        <taxon>Pseudomonas</taxon>
    </lineage>
</organism>
<name>A0ABT0JLR0_9PSED</name>
<proteinExistence type="predicted"/>
<comment type="caution">
    <text evidence="1">The sequence shown here is derived from an EMBL/GenBank/DDBJ whole genome shotgun (WGS) entry which is preliminary data.</text>
</comment>
<dbReference type="EMBL" id="JALQCX010000042">
    <property type="protein sequence ID" value="MCK9816772.1"/>
    <property type="molecule type" value="Genomic_DNA"/>
</dbReference>
<gene>
    <name evidence="1" type="ORF">M1B35_22245</name>
</gene>
<evidence type="ECO:0000313" key="2">
    <source>
        <dbReference type="Proteomes" id="UP001155163"/>
    </source>
</evidence>
<evidence type="ECO:0000313" key="1">
    <source>
        <dbReference type="EMBL" id="MCK9816772.1"/>
    </source>
</evidence>
<sequence length="263" mass="29779">MPVKKTPKRTEMLSADELHELSRRIEANADGIINKRLASRPTASKRSPTLIVAEKNPTERRGRPSKHIQNPFYGFLGPTTIYGRYPFFVQDIMEGIARLDWHDRRIGKGGSSKPLSVRKLMVIIEVLEVITTNDVCEVLEIQTRHAQRYVKAIELALPFLMKSRPRSLKYEMDLPGDALENAEYWEKRCESHSVIDCQTVMPSPAELAKLRHDLGDDAFDPYYLINAAYYKERQQDLLMVSRSAEVIPLTNLLSGAGVAQAAA</sequence>
<accession>A0ABT0JLR0</accession>
<protein>
    <submittedName>
        <fullName evidence="1">Helix-turn-helix domain-containing protein</fullName>
    </submittedName>
</protein>
<dbReference type="Proteomes" id="UP001155163">
    <property type="component" value="Unassembled WGS sequence"/>
</dbReference>
<reference evidence="1 2" key="1">
    <citation type="journal article" date="2022" name="Int. J. Syst. Evol. Microbiol.">
        <title>Pseudomonas aegrilactucae sp. nov. and Pseudomonas morbosilactucae sp. nov., pathogens causing bacterial rot of lettuce in Japan.</title>
        <authorList>
            <person name="Sawada H."/>
            <person name="Fujikawa T."/>
            <person name="Satou M."/>
        </authorList>
    </citation>
    <scope>NUCLEOTIDE SEQUENCE [LARGE SCALE GENOMIC DNA]</scope>
    <source>
        <strain evidence="1 2">MAFF 302046</strain>
    </source>
</reference>